<organism evidence="1 2">
    <name type="scientific">Tanacetum coccineum</name>
    <dbReference type="NCBI Taxonomy" id="301880"/>
    <lineage>
        <taxon>Eukaryota</taxon>
        <taxon>Viridiplantae</taxon>
        <taxon>Streptophyta</taxon>
        <taxon>Embryophyta</taxon>
        <taxon>Tracheophyta</taxon>
        <taxon>Spermatophyta</taxon>
        <taxon>Magnoliopsida</taxon>
        <taxon>eudicotyledons</taxon>
        <taxon>Gunneridae</taxon>
        <taxon>Pentapetalae</taxon>
        <taxon>asterids</taxon>
        <taxon>campanulids</taxon>
        <taxon>Asterales</taxon>
        <taxon>Asteraceae</taxon>
        <taxon>Asteroideae</taxon>
        <taxon>Anthemideae</taxon>
        <taxon>Anthemidinae</taxon>
        <taxon>Tanacetum</taxon>
    </lineage>
</organism>
<reference evidence="1" key="2">
    <citation type="submission" date="2022-01" db="EMBL/GenBank/DDBJ databases">
        <authorList>
            <person name="Yamashiro T."/>
            <person name="Shiraishi A."/>
            <person name="Satake H."/>
            <person name="Nakayama K."/>
        </authorList>
    </citation>
    <scope>NUCLEOTIDE SEQUENCE</scope>
</reference>
<evidence type="ECO:0000313" key="1">
    <source>
        <dbReference type="EMBL" id="GJU01737.1"/>
    </source>
</evidence>
<gene>
    <name evidence="1" type="ORF">Tco_1112075</name>
</gene>
<dbReference type="Proteomes" id="UP001151760">
    <property type="component" value="Unassembled WGS sequence"/>
</dbReference>
<evidence type="ECO:0000313" key="2">
    <source>
        <dbReference type="Proteomes" id="UP001151760"/>
    </source>
</evidence>
<name>A0ABQ5INF3_9ASTR</name>
<protein>
    <submittedName>
        <fullName evidence="1">Uncharacterized protein</fullName>
    </submittedName>
</protein>
<reference evidence="1" key="1">
    <citation type="journal article" date="2022" name="Int. J. Mol. Sci.">
        <title>Draft Genome of Tanacetum Coccineum: Genomic Comparison of Closely Related Tanacetum-Family Plants.</title>
        <authorList>
            <person name="Yamashiro T."/>
            <person name="Shiraishi A."/>
            <person name="Nakayama K."/>
            <person name="Satake H."/>
        </authorList>
    </citation>
    <scope>NUCLEOTIDE SEQUENCE</scope>
</reference>
<dbReference type="EMBL" id="BQNB010020992">
    <property type="protein sequence ID" value="GJU01737.1"/>
    <property type="molecule type" value="Genomic_DNA"/>
</dbReference>
<proteinExistence type="predicted"/>
<accession>A0ABQ5INF3</accession>
<comment type="caution">
    <text evidence="1">The sequence shown here is derived from an EMBL/GenBank/DDBJ whole genome shotgun (WGS) entry which is preliminary data.</text>
</comment>
<sequence length="111" mass="12482">MEVSLLRIQILVFKVQNEEKLIALLSWLESSFLLKASATKKPPSPCPVVNDLTLVVTDSSNPPPWRIFKSFWSICTGDYCGQSNNLFRPIKDNVPDLRAKTTATQFQSLVV</sequence>
<keyword evidence="2" id="KW-1185">Reference proteome</keyword>